<comment type="caution">
    <text evidence="8">The sequence shown here is derived from an EMBL/GenBank/DDBJ whole genome shotgun (WGS) entry which is preliminary data.</text>
</comment>
<feature type="transmembrane region" description="Helical" evidence="6">
    <location>
        <begin position="773"/>
        <end position="796"/>
    </location>
</feature>
<feature type="transmembrane region" description="Helical" evidence="6">
    <location>
        <begin position="433"/>
        <end position="456"/>
    </location>
</feature>
<feature type="transmembrane region" description="Helical" evidence="6">
    <location>
        <begin position="363"/>
        <end position="387"/>
    </location>
</feature>
<evidence type="ECO:0000256" key="6">
    <source>
        <dbReference type="SAM" id="Phobius"/>
    </source>
</evidence>
<feature type="domain" description="ABC3 transporter permease C-terminal" evidence="7">
    <location>
        <begin position="276"/>
        <end position="394"/>
    </location>
</feature>
<evidence type="ECO:0000313" key="9">
    <source>
        <dbReference type="Proteomes" id="UP001265700"/>
    </source>
</evidence>
<evidence type="ECO:0000313" key="8">
    <source>
        <dbReference type="EMBL" id="MDR7150581.1"/>
    </source>
</evidence>
<dbReference type="PANTHER" id="PTHR30287:SF1">
    <property type="entry name" value="INNER MEMBRANE PROTEIN"/>
    <property type="match status" value="1"/>
</dbReference>
<dbReference type="EMBL" id="JAVDWU010000004">
    <property type="protein sequence ID" value="MDR7150581.1"/>
    <property type="molecule type" value="Genomic_DNA"/>
</dbReference>
<dbReference type="RefSeq" id="WP_310316264.1">
    <property type="nucleotide sequence ID" value="NZ_JAVDWU010000004.1"/>
</dbReference>
<keyword evidence="5 6" id="KW-0472">Membrane</keyword>
<name>A0ABU1WMQ3_9BURK</name>
<feature type="transmembrane region" description="Helical" evidence="6">
    <location>
        <begin position="273"/>
        <end position="297"/>
    </location>
</feature>
<keyword evidence="2" id="KW-1003">Cell membrane</keyword>
<feature type="transmembrane region" description="Helical" evidence="6">
    <location>
        <begin position="484"/>
        <end position="506"/>
    </location>
</feature>
<proteinExistence type="predicted"/>
<feature type="transmembrane region" description="Helical" evidence="6">
    <location>
        <begin position="31"/>
        <end position="50"/>
    </location>
</feature>
<evidence type="ECO:0000256" key="4">
    <source>
        <dbReference type="ARBA" id="ARBA00022989"/>
    </source>
</evidence>
<feature type="transmembrane region" description="Helical" evidence="6">
    <location>
        <begin position="408"/>
        <end position="427"/>
    </location>
</feature>
<dbReference type="InterPro" id="IPR038766">
    <property type="entry name" value="Membrane_comp_ABC_pdt"/>
</dbReference>
<keyword evidence="4 6" id="KW-1133">Transmembrane helix</keyword>
<organism evidence="8 9">
    <name type="scientific">Hydrogenophaga palleronii</name>
    <dbReference type="NCBI Taxonomy" id="65655"/>
    <lineage>
        <taxon>Bacteria</taxon>
        <taxon>Pseudomonadati</taxon>
        <taxon>Pseudomonadota</taxon>
        <taxon>Betaproteobacteria</taxon>
        <taxon>Burkholderiales</taxon>
        <taxon>Comamonadaceae</taxon>
        <taxon>Hydrogenophaga</taxon>
    </lineage>
</organism>
<feature type="transmembrane region" description="Helical" evidence="6">
    <location>
        <begin position="714"/>
        <end position="741"/>
    </location>
</feature>
<dbReference type="Proteomes" id="UP001265700">
    <property type="component" value="Unassembled WGS sequence"/>
</dbReference>
<keyword evidence="9" id="KW-1185">Reference proteome</keyword>
<evidence type="ECO:0000256" key="3">
    <source>
        <dbReference type="ARBA" id="ARBA00022692"/>
    </source>
</evidence>
<gene>
    <name evidence="8" type="ORF">J2W49_002539</name>
</gene>
<evidence type="ECO:0000259" key="7">
    <source>
        <dbReference type="Pfam" id="PF02687"/>
    </source>
</evidence>
<dbReference type="Pfam" id="PF02687">
    <property type="entry name" value="FtsX"/>
    <property type="match status" value="2"/>
</dbReference>
<comment type="subcellular location">
    <subcellularLocation>
        <location evidence="1">Cell membrane</location>
        <topology evidence="1">Multi-pass membrane protein</topology>
    </subcellularLocation>
</comment>
<reference evidence="8 9" key="1">
    <citation type="submission" date="2023-07" db="EMBL/GenBank/DDBJ databases">
        <title>Sorghum-associated microbial communities from plants grown in Nebraska, USA.</title>
        <authorList>
            <person name="Schachtman D."/>
        </authorList>
    </citation>
    <scope>NUCLEOTIDE SEQUENCE [LARGE SCALE GENOMIC DNA]</scope>
    <source>
        <strain evidence="8 9">4249</strain>
    </source>
</reference>
<feature type="domain" description="ABC3 transporter permease C-terminal" evidence="7">
    <location>
        <begin position="724"/>
        <end position="837"/>
    </location>
</feature>
<evidence type="ECO:0000256" key="2">
    <source>
        <dbReference type="ARBA" id="ARBA00022475"/>
    </source>
</evidence>
<protein>
    <submittedName>
        <fullName evidence="8">ABC transport system permease protein</fullName>
    </submittedName>
</protein>
<dbReference type="InterPro" id="IPR003838">
    <property type="entry name" value="ABC3_permease_C"/>
</dbReference>
<dbReference type="PANTHER" id="PTHR30287">
    <property type="entry name" value="MEMBRANE COMPONENT OF PREDICTED ABC SUPERFAMILY METABOLITE UPTAKE TRANSPORTER"/>
    <property type="match status" value="1"/>
</dbReference>
<sequence length="847" mass="90115">MSTPATPLPIRFWTLGWSSLVRDWRAGELRLLVLAVTLAVAALTAVGFFADRLQNGLSRDARALIGGDVVLSSDNAPSPGFKEKAGELGLQTVQTLGFPTMGRAPDEQGGSARLVALKAVGQGYPLRGEVRVSRSPDAVDEPTSEIPAPGTAWVDAALLVQLNLQMGQPLLLGDASFTIARVIVIEPDRGAGFMSFAPRVMINDADLAATGLVQPASRLNYRLAVAGADAPVAEFARWAEAEVNKPGVRGIRMESLEGGRPEMQQTLERAEKFLNLVALLAALLCAVAVAIAARGFAQRHLDDCAMLRVLGLSQGTMARAYTLEFALVGLGASTVGVAVGYAVHHVFVVLLAGLVEASLPAPSIAPVVLGLGMGLTLMMAFGLPPVLQLAQVPPLRVIRRDVGQLKPATLGVLGLGIAGFAALLLAASRDLLLGAIAVGGFAAAVLLFAAVSYLAVRLLRASVNEATAPRALVMATRQLSARPAYAVVQISALSVGLLALVLLVLLRTDLIASWRNATPPDAPNRFVINVQPEQGDAFQQTLRDAGVERYDWYPMIRGRLITINGKPVRPENFTDDRSQRLVEREFNLSNTATLPPHNPVVQGRWTDNEADALSVESGLAEQLGLKLGDRLGFNIAGQVTEGRITSLREVDWGSMRVNFFVIFPQTVVPDVPVSYISAFKAPEGNPQFDNTLVRDYPNITNVDMSQTIAQVQRVLGQVISAIEFLFAFTLAAGLVVLLSAITATRGEREREFAILRAVGASSALLRQVQRIELLGVGLLAGFLASVVAVVVGWALARYAFEFAWTASPLVPVAGSLTGAVLALMAGWWGLRSVLRTPVVETLRKATV</sequence>
<feature type="transmembrane region" description="Helical" evidence="6">
    <location>
        <begin position="318"/>
        <end position="343"/>
    </location>
</feature>
<evidence type="ECO:0000256" key="1">
    <source>
        <dbReference type="ARBA" id="ARBA00004651"/>
    </source>
</evidence>
<accession>A0ABU1WMQ3</accession>
<feature type="transmembrane region" description="Helical" evidence="6">
    <location>
        <begin position="808"/>
        <end position="830"/>
    </location>
</feature>
<keyword evidence="3 6" id="KW-0812">Transmembrane</keyword>
<evidence type="ECO:0000256" key="5">
    <source>
        <dbReference type="ARBA" id="ARBA00023136"/>
    </source>
</evidence>